<feature type="transmembrane region" description="Helical" evidence="7">
    <location>
        <begin position="61"/>
        <end position="80"/>
    </location>
</feature>
<gene>
    <name evidence="9" type="ORF">ASU33_09000</name>
</gene>
<dbReference type="EMBL" id="LNAL01000006">
    <property type="protein sequence ID" value="KUG08301.1"/>
    <property type="molecule type" value="Genomic_DNA"/>
</dbReference>
<evidence type="ECO:0000256" key="6">
    <source>
        <dbReference type="ARBA" id="ARBA00023136"/>
    </source>
</evidence>
<comment type="caution">
    <text evidence="9">The sequence shown here is derived from an EMBL/GenBank/DDBJ whole genome shotgun (WGS) entry which is preliminary data.</text>
</comment>
<dbReference type="PANTHER" id="PTHR34582">
    <property type="entry name" value="UPF0702 TRANSMEMBRANE PROTEIN YCAP"/>
    <property type="match status" value="1"/>
</dbReference>
<dbReference type="GO" id="GO:0005886">
    <property type="term" value="C:plasma membrane"/>
    <property type="evidence" value="ECO:0007669"/>
    <property type="project" value="UniProtKB-SubCell"/>
</dbReference>
<dbReference type="AlphaFoldDB" id="A0A9X0HLQ7"/>
<dbReference type="PANTHER" id="PTHR34582:SF6">
    <property type="entry name" value="UPF0702 TRANSMEMBRANE PROTEIN YCAP"/>
    <property type="match status" value="1"/>
</dbReference>
<keyword evidence="6 7" id="KW-0472">Membrane</keyword>
<accession>A0A9X0HLQ7</accession>
<dbReference type="Proteomes" id="UP000054223">
    <property type="component" value="Unassembled WGS sequence"/>
</dbReference>
<comment type="subcellular location">
    <subcellularLocation>
        <location evidence="1">Cell membrane</location>
        <topology evidence="1">Multi-pass membrane protein</topology>
    </subcellularLocation>
</comment>
<dbReference type="Pfam" id="PF04239">
    <property type="entry name" value="DUF421"/>
    <property type="match status" value="1"/>
</dbReference>
<keyword evidence="5 7" id="KW-1133">Transmembrane helix</keyword>
<evidence type="ECO:0000256" key="1">
    <source>
        <dbReference type="ARBA" id="ARBA00004651"/>
    </source>
</evidence>
<evidence type="ECO:0000256" key="5">
    <source>
        <dbReference type="ARBA" id="ARBA00022989"/>
    </source>
</evidence>
<evidence type="ECO:0000259" key="8">
    <source>
        <dbReference type="Pfam" id="PF04239"/>
    </source>
</evidence>
<dbReference type="Gene3D" id="3.30.240.20">
    <property type="entry name" value="bsu07140 like domains"/>
    <property type="match status" value="1"/>
</dbReference>
<evidence type="ECO:0000256" key="2">
    <source>
        <dbReference type="ARBA" id="ARBA00006448"/>
    </source>
</evidence>
<protein>
    <recommendedName>
        <fullName evidence="8">YetF C-terminal domain-containing protein</fullName>
    </recommendedName>
</protein>
<evidence type="ECO:0000256" key="7">
    <source>
        <dbReference type="SAM" id="Phobius"/>
    </source>
</evidence>
<feature type="transmembrane region" description="Helical" evidence="7">
    <location>
        <begin position="86"/>
        <end position="104"/>
    </location>
</feature>
<keyword evidence="4 7" id="KW-0812">Transmembrane</keyword>
<evidence type="ECO:0000313" key="10">
    <source>
        <dbReference type="Proteomes" id="UP000054223"/>
    </source>
</evidence>
<organism evidence="9 10">
    <name type="scientific">Solirubrum puertoriconensis</name>
    <dbReference type="NCBI Taxonomy" id="1751427"/>
    <lineage>
        <taxon>Bacteria</taxon>
        <taxon>Pseudomonadati</taxon>
        <taxon>Bacteroidota</taxon>
        <taxon>Cytophagia</taxon>
        <taxon>Cytophagales</taxon>
    </lineage>
</organism>
<evidence type="ECO:0000256" key="3">
    <source>
        <dbReference type="ARBA" id="ARBA00022475"/>
    </source>
</evidence>
<keyword evidence="10" id="KW-1185">Reference proteome</keyword>
<dbReference type="InterPro" id="IPR023090">
    <property type="entry name" value="UPF0702_alpha/beta_dom_sf"/>
</dbReference>
<proteinExistence type="inferred from homology"/>
<name>A0A9X0HLQ7_SOLP1</name>
<feature type="domain" description="YetF C-terminal" evidence="8">
    <location>
        <begin position="111"/>
        <end position="196"/>
    </location>
</feature>
<evidence type="ECO:0000256" key="4">
    <source>
        <dbReference type="ARBA" id="ARBA00022692"/>
    </source>
</evidence>
<dbReference type="InterPro" id="IPR007353">
    <property type="entry name" value="DUF421"/>
</dbReference>
<reference evidence="9 10" key="1">
    <citation type="submission" date="2015-11" db="EMBL/GenBank/DDBJ databases">
        <title>Solirubrum puertoriconensis gen. nov. an environmental bacteria isolated in Puerto Rico.</title>
        <authorList>
            <person name="Cuebas-Irizarry M.F."/>
            <person name="Montalvo-Rodriguez R."/>
        </authorList>
    </citation>
    <scope>NUCLEOTIDE SEQUENCE [LARGE SCALE GENOMIC DNA]</scope>
    <source>
        <strain evidence="9 10">MC1A</strain>
    </source>
</reference>
<comment type="similarity">
    <text evidence="2">Belongs to the UPF0702 family.</text>
</comment>
<keyword evidence="3" id="KW-1003">Cell membrane</keyword>
<sequence length="245" mass="26575">MGYNCVLIMKKEEIHLGDIERIVLGQAPLEFMAEVLVRTAVIYLALLIVLRLLGKRMNAQLTITELAVMITLGAIVAVPMQIPDRGLLPSIVVLLCVLVLQRGLSYLTVRSRAAEVAVHGDVTLLVQDGVLQTDELKKAAISHEQLFAQIRSHDVVHLGQVKRVYLEGGGHFSVFKNPEPKPGLSVLPLKDKKLHKQEGKASGQHACLHCATVVDAQTARGACPTCGHEQWTHAVAETSPVAAEA</sequence>
<feature type="transmembrane region" description="Helical" evidence="7">
    <location>
        <begin position="35"/>
        <end position="54"/>
    </location>
</feature>
<evidence type="ECO:0000313" key="9">
    <source>
        <dbReference type="EMBL" id="KUG08301.1"/>
    </source>
</evidence>